<dbReference type="InterPro" id="IPR019251">
    <property type="entry name" value="DUF2231_TM"/>
</dbReference>
<sequence length="158" mass="16694">MEARAKFLGHPVHQMLVAFPLGLLGGAVAFDLLYWALDLPVMADVAYWTMAGGLLGGLVAAPFGFIDWLAIPKGSRARLVGRLHGLGNLVVMVLFAGSWWTRHQQADHVALTGTALSLAGVALALLTAWLGGELVSRLGIGVSDTAHIDARSSLDERA</sequence>
<protein>
    <recommendedName>
        <fullName evidence="2">DUF2231 domain-containing protein</fullName>
    </recommendedName>
</protein>
<organism evidence="3 4">
    <name type="scientific">Aquabacterium olei</name>
    <dbReference type="NCBI Taxonomy" id="1296669"/>
    <lineage>
        <taxon>Bacteria</taxon>
        <taxon>Pseudomonadati</taxon>
        <taxon>Pseudomonadota</taxon>
        <taxon>Betaproteobacteria</taxon>
        <taxon>Burkholderiales</taxon>
        <taxon>Aquabacterium</taxon>
    </lineage>
</organism>
<proteinExistence type="predicted"/>
<feature type="transmembrane region" description="Helical" evidence="1">
    <location>
        <begin position="45"/>
        <end position="71"/>
    </location>
</feature>
<keyword evidence="4" id="KW-1185">Reference proteome</keyword>
<feature type="transmembrane region" description="Helical" evidence="1">
    <location>
        <begin position="83"/>
        <end position="102"/>
    </location>
</feature>
<dbReference type="AlphaFoldDB" id="A0A2U8FN50"/>
<accession>A0A2U8FN50</accession>
<gene>
    <name evidence="3" type="ORF">DEH84_02630</name>
</gene>
<dbReference type="EMBL" id="CP029210">
    <property type="protein sequence ID" value="AWI52445.1"/>
    <property type="molecule type" value="Genomic_DNA"/>
</dbReference>
<evidence type="ECO:0000259" key="2">
    <source>
        <dbReference type="Pfam" id="PF09990"/>
    </source>
</evidence>
<dbReference type="KEGG" id="aon:DEH84_02630"/>
<evidence type="ECO:0000256" key="1">
    <source>
        <dbReference type="SAM" id="Phobius"/>
    </source>
</evidence>
<name>A0A2U8FN50_9BURK</name>
<keyword evidence="1" id="KW-0472">Membrane</keyword>
<feature type="transmembrane region" description="Helical" evidence="1">
    <location>
        <begin position="108"/>
        <end position="130"/>
    </location>
</feature>
<keyword evidence="1" id="KW-1133">Transmembrane helix</keyword>
<dbReference type="Proteomes" id="UP000244892">
    <property type="component" value="Chromosome"/>
</dbReference>
<keyword evidence="1" id="KW-0812">Transmembrane</keyword>
<dbReference type="Pfam" id="PF09990">
    <property type="entry name" value="DUF2231"/>
    <property type="match status" value="1"/>
</dbReference>
<dbReference type="RefSeq" id="WP_109034524.1">
    <property type="nucleotide sequence ID" value="NZ_CP029210.1"/>
</dbReference>
<reference evidence="3 4" key="1">
    <citation type="submission" date="2018-05" db="EMBL/GenBank/DDBJ databases">
        <title>complete genome sequence of Aquabacterium olei NBRC 110486.</title>
        <authorList>
            <person name="Tang B."/>
            <person name="Chang J."/>
            <person name="Zhang L."/>
            <person name="Yang H."/>
        </authorList>
    </citation>
    <scope>NUCLEOTIDE SEQUENCE [LARGE SCALE GENOMIC DNA]</scope>
    <source>
        <strain evidence="3 4">NBRC 110486</strain>
    </source>
</reference>
<evidence type="ECO:0000313" key="4">
    <source>
        <dbReference type="Proteomes" id="UP000244892"/>
    </source>
</evidence>
<feature type="domain" description="DUF2231" evidence="2">
    <location>
        <begin position="9"/>
        <end position="143"/>
    </location>
</feature>
<dbReference type="OrthoDB" id="2873672at2"/>
<evidence type="ECO:0000313" key="3">
    <source>
        <dbReference type="EMBL" id="AWI52445.1"/>
    </source>
</evidence>